<feature type="region of interest" description="Disordered" evidence="1">
    <location>
        <begin position="258"/>
        <end position="310"/>
    </location>
</feature>
<protein>
    <submittedName>
        <fullName evidence="2">Uncharacterized protein</fullName>
    </submittedName>
</protein>
<evidence type="ECO:0000256" key="1">
    <source>
        <dbReference type="SAM" id="MobiDB-lite"/>
    </source>
</evidence>
<dbReference type="AlphaFoldDB" id="A0A2I0JD28"/>
<organism evidence="2 3">
    <name type="scientific">Punica granatum</name>
    <name type="common">Pomegranate</name>
    <dbReference type="NCBI Taxonomy" id="22663"/>
    <lineage>
        <taxon>Eukaryota</taxon>
        <taxon>Viridiplantae</taxon>
        <taxon>Streptophyta</taxon>
        <taxon>Embryophyta</taxon>
        <taxon>Tracheophyta</taxon>
        <taxon>Spermatophyta</taxon>
        <taxon>Magnoliopsida</taxon>
        <taxon>eudicotyledons</taxon>
        <taxon>Gunneridae</taxon>
        <taxon>Pentapetalae</taxon>
        <taxon>rosids</taxon>
        <taxon>malvids</taxon>
        <taxon>Myrtales</taxon>
        <taxon>Lythraceae</taxon>
        <taxon>Punica</taxon>
    </lineage>
</organism>
<sequence>MTGMRFEVEKFDETNDFKLCQIEIKALLVEHDLERALEGENKPSATLSPNEKIKMGLTNVDIKIKDEDHALLLLSILLESYEKFVITMLYGRISITLENDKAALNLKESLKKTCDIVGIGRVRIDMYDGGKDKIGSTSAIEWTPEEKYLDVLGARNGELVPRVHDGCNVRAHPEWVESCAKATSWKKVELEDSRTPEPRLVVIEDVQTGRSEGRNSDETRYLREVHGGLDSSGARKSRGGAREGCNGEIEHEKLVAAPIDASQGGDLLEVSRIKPERSKRPKELETRTENRSKKTKEQSVKVTATMSLRT</sequence>
<reference evidence="2 3" key="1">
    <citation type="submission" date="2017-11" db="EMBL/GenBank/DDBJ databases">
        <title>De-novo sequencing of pomegranate (Punica granatum L.) genome.</title>
        <authorList>
            <person name="Akparov Z."/>
            <person name="Amiraslanov A."/>
            <person name="Hajiyeva S."/>
            <person name="Abbasov M."/>
            <person name="Kaur K."/>
            <person name="Hamwieh A."/>
            <person name="Solovyev V."/>
            <person name="Salamov A."/>
            <person name="Braich B."/>
            <person name="Kosarev P."/>
            <person name="Mahmoud A."/>
            <person name="Hajiyev E."/>
            <person name="Babayeva S."/>
            <person name="Izzatullayeva V."/>
            <person name="Mammadov A."/>
            <person name="Mammadov A."/>
            <person name="Sharifova S."/>
            <person name="Ojaghi J."/>
            <person name="Eynullazada K."/>
            <person name="Bayramov B."/>
            <person name="Abdulazimova A."/>
            <person name="Shahmuradov I."/>
        </authorList>
    </citation>
    <scope>NUCLEOTIDE SEQUENCE [LARGE SCALE GENOMIC DNA]</scope>
    <source>
        <strain evidence="3">cv. AG2017</strain>
        <tissue evidence="2">Leaf</tissue>
    </source>
</reference>
<proteinExistence type="predicted"/>
<feature type="compositionally biased region" description="Polar residues" evidence="1">
    <location>
        <begin position="300"/>
        <end position="310"/>
    </location>
</feature>
<evidence type="ECO:0000313" key="3">
    <source>
        <dbReference type="Proteomes" id="UP000233551"/>
    </source>
</evidence>
<feature type="region of interest" description="Disordered" evidence="1">
    <location>
        <begin position="208"/>
        <end position="244"/>
    </location>
</feature>
<evidence type="ECO:0000313" key="2">
    <source>
        <dbReference type="EMBL" id="PKI54155.1"/>
    </source>
</evidence>
<name>A0A2I0JD28_PUNGR</name>
<keyword evidence="3" id="KW-1185">Reference proteome</keyword>
<feature type="compositionally biased region" description="Basic and acidic residues" evidence="1">
    <location>
        <begin position="269"/>
        <end position="299"/>
    </location>
</feature>
<dbReference type="Proteomes" id="UP000233551">
    <property type="component" value="Unassembled WGS sequence"/>
</dbReference>
<feature type="compositionally biased region" description="Basic and acidic residues" evidence="1">
    <location>
        <begin position="211"/>
        <end position="227"/>
    </location>
</feature>
<accession>A0A2I0JD28</accession>
<gene>
    <name evidence="2" type="ORF">CRG98_025450</name>
</gene>
<dbReference type="EMBL" id="PGOL01001805">
    <property type="protein sequence ID" value="PKI54155.1"/>
    <property type="molecule type" value="Genomic_DNA"/>
</dbReference>
<comment type="caution">
    <text evidence="2">The sequence shown here is derived from an EMBL/GenBank/DDBJ whole genome shotgun (WGS) entry which is preliminary data.</text>
</comment>